<name>I2FRV6_USTHO</name>
<proteinExistence type="predicted"/>
<evidence type="ECO:0000313" key="1">
    <source>
        <dbReference type="EMBL" id="CCF49649.1"/>
    </source>
</evidence>
<dbReference type="AlphaFoldDB" id="I2FRV6"/>
<dbReference type="Proteomes" id="UP000006174">
    <property type="component" value="Unassembled WGS sequence"/>
</dbReference>
<accession>I2FRV6</accession>
<organism evidence="1 2">
    <name type="scientific">Ustilago hordei</name>
    <name type="common">Barley covered smut fungus</name>
    <dbReference type="NCBI Taxonomy" id="120017"/>
    <lineage>
        <taxon>Eukaryota</taxon>
        <taxon>Fungi</taxon>
        <taxon>Dikarya</taxon>
        <taxon>Basidiomycota</taxon>
        <taxon>Ustilaginomycotina</taxon>
        <taxon>Ustilaginomycetes</taxon>
        <taxon>Ustilaginales</taxon>
        <taxon>Ustilaginaceae</taxon>
        <taxon>Ustilago</taxon>
    </lineage>
</organism>
<gene>
    <name evidence="1" type="ORF">UHOR_03159</name>
</gene>
<dbReference type="HOGENOM" id="CLU_1788271_0_0_1"/>
<comment type="caution">
    <text evidence="1">The sequence shown here is derived from an EMBL/GenBank/DDBJ whole genome shotgun (WGS) entry which is preliminary data.</text>
</comment>
<sequence>MQTLESAEVSMLSDLDAVGVRCGQPSDQRCLRKSRPSRSQMDGWVDGWMDGCGGGEGGIRCPWSLQRRRCCQCSARWDLLSCQQHLRRARSSRLRIGGWMDGWMDGWTGVDVAKVAFKVVDAVGSWRSGVRGGQVSVLVKFGGEL</sequence>
<keyword evidence="2" id="KW-1185">Reference proteome</keyword>
<protein>
    <submittedName>
        <fullName evidence="1">Uncharacterized protein</fullName>
    </submittedName>
</protein>
<reference evidence="1 2" key="1">
    <citation type="journal article" date="2012" name="Plant Cell">
        <title>Genome comparison of barley and maize smut fungi reveals targeted loss of RNA silencing components and species-specific presence of transposable elements.</title>
        <authorList>
            <person name="Laurie J.D."/>
            <person name="Ali S."/>
            <person name="Linning R."/>
            <person name="Mannhaupt G."/>
            <person name="Wong P."/>
            <person name="Gueldener U."/>
            <person name="Muensterkoetter M."/>
            <person name="Moore R."/>
            <person name="Kahmann R."/>
            <person name="Bakkeren G."/>
            <person name="Schirawski J."/>
        </authorList>
    </citation>
    <scope>NUCLEOTIDE SEQUENCE [LARGE SCALE GENOMIC DNA]</scope>
    <source>
        <strain evidence="2">Uh4875-4</strain>
    </source>
</reference>
<evidence type="ECO:0000313" key="2">
    <source>
        <dbReference type="Proteomes" id="UP000006174"/>
    </source>
</evidence>
<dbReference type="EMBL" id="CAGI01000147">
    <property type="protein sequence ID" value="CCF49649.1"/>
    <property type="molecule type" value="Genomic_DNA"/>
</dbReference>